<evidence type="ECO:0000313" key="2">
    <source>
        <dbReference type="Proteomes" id="UP000610594"/>
    </source>
</evidence>
<keyword evidence="2" id="KW-1185">Reference proteome</keyword>
<comment type="caution">
    <text evidence="1">The sequence shown here is derived from an EMBL/GenBank/DDBJ whole genome shotgun (WGS) entry which is preliminary data.</text>
</comment>
<reference evidence="1 2" key="1">
    <citation type="submission" date="2019-10" db="EMBL/GenBank/DDBJ databases">
        <title>Taxonomy of Antarctic Massilia spp.: description of Massilia rubra sp. nov., Massilia aquatica sp. nov., Massilia mucilaginosa sp. nov., Massilia frigida sp. nov. isolated from streams, lakes and regoliths.</title>
        <authorList>
            <person name="Holochova P."/>
            <person name="Sedlacek I."/>
            <person name="Kralova S."/>
            <person name="Maslanova I."/>
            <person name="Busse H.-J."/>
            <person name="Stankova E."/>
            <person name="Vrbovska V."/>
            <person name="Kovarovic V."/>
            <person name="Bartak M."/>
            <person name="Svec P."/>
            <person name="Pantucek R."/>
        </authorList>
    </citation>
    <scope>NUCLEOTIDE SEQUENCE [LARGE SCALE GENOMIC DNA]</scope>
    <source>
        <strain evidence="1 2">CCM 8694</strain>
    </source>
</reference>
<dbReference type="EMBL" id="WHJF01000117">
    <property type="protein sequence ID" value="NHZ66185.1"/>
    <property type="molecule type" value="Genomic_DNA"/>
</dbReference>
<name>A0ABX0N2A4_9BURK</name>
<dbReference type="SUPFAM" id="SSF53756">
    <property type="entry name" value="UDP-Glycosyltransferase/glycogen phosphorylase"/>
    <property type="match status" value="1"/>
</dbReference>
<protein>
    <recommendedName>
        <fullName evidence="3">Heptosyltransferase</fullName>
    </recommendedName>
</protein>
<proteinExistence type="predicted"/>
<sequence>MSAPQWMDARNILCVRRDSMGDVLMCTPTMRALKQARPGRMLTLPSSASGTALAPYPDDVDAAITYAAPWMKAGASPSVAPRPAA</sequence>
<organism evidence="1 2">
    <name type="scientific">Massilia genomosp. 1</name>
    <dbReference type="NCBI Taxonomy" id="2609280"/>
    <lineage>
        <taxon>Bacteria</taxon>
        <taxon>Pseudomonadati</taxon>
        <taxon>Pseudomonadota</taxon>
        <taxon>Betaproteobacteria</taxon>
        <taxon>Burkholderiales</taxon>
        <taxon>Oxalobacteraceae</taxon>
        <taxon>Telluria group</taxon>
        <taxon>Massilia</taxon>
    </lineage>
</organism>
<evidence type="ECO:0008006" key="3">
    <source>
        <dbReference type="Google" id="ProtNLM"/>
    </source>
</evidence>
<gene>
    <name evidence="1" type="ORF">F1735_28495</name>
</gene>
<accession>A0ABX0N2A4</accession>
<dbReference type="RefSeq" id="WP_167240086.1">
    <property type="nucleotide sequence ID" value="NZ_WHJF01000117.1"/>
</dbReference>
<dbReference type="Gene3D" id="3.40.50.2000">
    <property type="entry name" value="Glycogen Phosphorylase B"/>
    <property type="match status" value="1"/>
</dbReference>
<dbReference type="Proteomes" id="UP000610594">
    <property type="component" value="Unassembled WGS sequence"/>
</dbReference>
<evidence type="ECO:0000313" key="1">
    <source>
        <dbReference type="EMBL" id="NHZ66185.1"/>
    </source>
</evidence>